<gene>
    <name evidence="1" type="ORF">DHETER_LOCUS13262</name>
</gene>
<name>A0ACA9Q302_9GLOM</name>
<feature type="non-terminal residue" evidence="1">
    <location>
        <position position="76"/>
    </location>
</feature>
<keyword evidence="2" id="KW-1185">Reference proteome</keyword>
<feature type="non-terminal residue" evidence="1">
    <location>
        <position position="1"/>
    </location>
</feature>
<organism evidence="1 2">
    <name type="scientific">Dentiscutata heterogama</name>
    <dbReference type="NCBI Taxonomy" id="1316150"/>
    <lineage>
        <taxon>Eukaryota</taxon>
        <taxon>Fungi</taxon>
        <taxon>Fungi incertae sedis</taxon>
        <taxon>Mucoromycota</taxon>
        <taxon>Glomeromycotina</taxon>
        <taxon>Glomeromycetes</taxon>
        <taxon>Diversisporales</taxon>
        <taxon>Gigasporaceae</taxon>
        <taxon>Dentiscutata</taxon>
    </lineage>
</organism>
<proteinExistence type="predicted"/>
<dbReference type="EMBL" id="CAJVPU010035599">
    <property type="protein sequence ID" value="CAG8728154.1"/>
    <property type="molecule type" value="Genomic_DNA"/>
</dbReference>
<evidence type="ECO:0000313" key="1">
    <source>
        <dbReference type="EMBL" id="CAG8728154.1"/>
    </source>
</evidence>
<protein>
    <submittedName>
        <fullName evidence="1">13949_t:CDS:1</fullName>
    </submittedName>
</protein>
<evidence type="ECO:0000313" key="2">
    <source>
        <dbReference type="Proteomes" id="UP000789702"/>
    </source>
</evidence>
<reference evidence="1" key="1">
    <citation type="submission" date="2021-06" db="EMBL/GenBank/DDBJ databases">
        <authorList>
            <person name="Kallberg Y."/>
            <person name="Tangrot J."/>
            <person name="Rosling A."/>
        </authorList>
    </citation>
    <scope>NUCLEOTIDE SEQUENCE</scope>
    <source>
        <strain evidence="1">IL203A</strain>
    </source>
</reference>
<sequence>LEIHPPKARKNPVMDPTWSEKKLLATNKLHTLAASLANAQDSTQHGEQNKFELRLDKKSNKSTKKKQKKAFKYTKI</sequence>
<dbReference type="Proteomes" id="UP000789702">
    <property type="component" value="Unassembled WGS sequence"/>
</dbReference>
<accession>A0ACA9Q302</accession>
<comment type="caution">
    <text evidence="1">The sequence shown here is derived from an EMBL/GenBank/DDBJ whole genome shotgun (WGS) entry which is preliminary data.</text>
</comment>